<keyword evidence="8" id="KW-1185">Reference proteome</keyword>
<reference evidence="7 8" key="1">
    <citation type="journal article" date="2020" name="ISME J.">
        <title>Comparative genomics reveals insights into cyanobacterial evolution and habitat adaptation.</title>
        <authorList>
            <person name="Chen M.Y."/>
            <person name="Teng W.K."/>
            <person name="Zhao L."/>
            <person name="Hu C.X."/>
            <person name="Zhou Y.K."/>
            <person name="Han B.P."/>
            <person name="Song L.R."/>
            <person name="Shu W.S."/>
        </authorList>
    </citation>
    <scope>NUCLEOTIDE SEQUENCE [LARGE SCALE GENOMIC DNA]</scope>
    <source>
        <strain evidence="7 8">FACHB-260</strain>
    </source>
</reference>
<sequence>MSDPNIGRFLAKRYQLQELIGTGAMGRVYRAKDVLLGGVPVAVKFLALSMQNEKMRLQERFEREAKTCALLGQKSIHVVRVMDYGVDENKIPFYVMEYLQGQSLNQIIRQQNISLSRFVSMARQICLGLQCAHDGIPVDGTVYPIIHRDIKPSNILVIQDPSFGELVKVLDFGIAKLLQSNSDQTKFYLGTLAYSSPEQMEGKELNNRADIYSLGVMMFEMLTGKMPLVAPTHSFGSWYKTHHHQPPRTFAEVAPELAIPQEVEDLVMRCLAKVAKDRPQHIKEVLQILESVEQQRSQYSLRQSNHKNHQSTATLTINAVPEYKTISDLQLSLPKNDIIYNTSWPQNKPIADIVFPQSIQVNREVLPALWVMLPEREIFKRIICSRYNQFLFITAPHPMLLWITVIHNRKYGAKWLPYYLDLKTNIGQEIASLLVKTGGYRLLFFARESPNRCSHVLAASVASVQCQRLQQWIMTARTFVSSTDPQLSKNLLKGEYEKIKPQILAKLSAIDTDSPIDLSG</sequence>
<evidence type="ECO:0000259" key="6">
    <source>
        <dbReference type="PROSITE" id="PS50011"/>
    </source>
</evidence>
<accession>A0ABR8CNZ1</accession>
<protein>
    <submittedName>
        <fullName evidence="7">Serine/threonine protein kinase</fullName>
    </submittedName>
</protein>
<dbReference type="PROSITE" id="PS50011">
    <property type="entry name" value="PROTEIN_KINASE_DOM"/>
    <property type="match status" value="1"/>
</dbReference>
<evidence type="ECO:0000256" key="2">
    <source>
        <dbReference type="ARBA" id="ARBA00022741"/>
    </source>
</evidence>
<dbReference type="SMART" id="SM00220">
    <property type="entry name" value="S_TKc"/>
    <property type="match status" value="1"/>
</dbReference>
<dbReference type="Gene3D" id="1.10.510.10">
    <property type="entry name" value="Transferase(Phosphotransferase) domain 1"/>
    <property type="match status" value="1"/>
</dbReference>
<dbReference type="InterPro" id="IPR011009">
    <property type="entry name" value="Kinase-like_dom_sf"/>
</dbReference>
<dbReference type="PROSITE" id="PS00108">
    <property type="entry name" value="PROTEIN_KINASE_ST"/>
    <property type="match status" value="1"/>
</dbReference>
<gene>
    <name evidence="7" type="ORF">H6G18_12410</name>
</gene>
<dbReference type="PANTHER" id="PTHR43289">
    <property type="entry name" value="MITOGEN-ACTIVATED PROTEIN KINASE KINASE KINASE 20-RELATED"/>
    <property type="match status" value="1"/>
</dbReference>
<dbReference type="Proteomes" id="UP000607281">
    <property type="component" value="Unassembled WGS sequence"/>
</dbReference>
<dbReference type="EMBL" id="JACJRF010000018">
    <property type="protein sequence ID" value="MBD2344941.1"/>
    <property type="molecule type" value="Genomic_DNA"/>
</dbReference>
<evidence type="ECO:0000256" key="3">
    <source>
        <dbReference type="ARBA" id="ARBA00022777"/>
    </source>
</evidence>
<dbReference type="PANTHER" id="PTHR43289:SF34">
    <property type="entry name" value="SERINE_THREONINE-PROTEIN KINASE YBDM-RELATED"/>
    <property type="match status" value="1"/>
</dbReference>
<dbReference type="InterPro" id="IPR017441">
    <property type="entry name" value="Protein_kinase_ATP_BS"/>
</dbReference>
<dbReference type="InterPro" id="IPR008271">
    <property type="entry name" value="Ser/Thr_kinase_AS"/>
</dbReference>
<evidence type="ECO:0000256" key="4">
    <source>
        <dbReference type="ARBA" id="ARBA00022840"/>
    </source>
</evidence>
<dbReference type="Gene3D" id="3.30.200.20">
    <property type="entry name" value="Phosphorylase Kinase, domain 1"/>
    <property type="match status" value="1"/>
</dbReference>
<dbReference type="CDD" id="cd14014">
    <property type="entry name" value="STKc_PknB_like"/>
    <property type="match status" value="1"/>
</dbReference>
<dbReference type="PROSITE" id="PS00107">
    <property type="entry name" value="PROTEIN_KINASE_ATP"/>
    <property type="match status" value="1"/>
</dbReference>
<comment type="caution">
    <text evidence="7">The sequence shown here is derived from an EMBL/GenBank/DDBJ whole genome shotgun (WGS) entry which is preliminary data.</text>
</comment>
<dbReference type="RefSeq" id="WP_190407394.1">
    <property type="nucleotide sequence ID" value="NZ_JACJRF010000018.1"/>
</dbReference>
<feature type="binding site" evidence="5">
    <location>
        <position position="44"/>
    </location>
    <ligand>
        <name>ATP</name>
        <dbReference type="ChEBI" id="CHEBI:30616"/>
    </ligand>
</feature>
<proteinExistence type="predicted"/>
<keyword evidence="1" id="KW-0808">Transferase</keyword>
<dbReference type="Pfam" id="PF00069">
    <property type="entry name" value="Pkinase"/>
    <property type="match status" value="1"/>
</dbReference>
<organism evidence="7 8">
    <name type="scientific">Anabaena subtropica FACHB-260</name>
    <dbReference type="NCBI Taxonomy" id="2692884"/>
    <lineage>
        <taxon>Bacteria</taxon>
        <taxon>Bacillati</taxon>
        <taxon>Cyanobacteriota</taxon>
        <taxon>Cyanophyceae</taxon>
        <taxon>Nostocales</taxon>
        <taxon>Nostocaceae</taxon>
        <taxon>Anabaena</taxon>
    </lineage>
</organism>
<name>A0ABR8CNZ1_9NOST</name>
<keyword evidence="4 5" id="KW-0067">ATP-binding</keyword>
<feature type="domain" description="Protein kinase" evidence="6">
    <location>
        <begin position="14"/>
        <end position="292"/>
    </location>
</feature>
<dbReference type="SUPFAM" id="SSF56112">
    <property type="entry name" value="Protein kinase-like (PK-like)"/>
    <property type="match status" value="1"/>
</dbReference>
<evidence type="ECO:0000313" key="8">
    <source>
        <dbReference type="Proteomes" id="UP000607281"/>
    </source>
</evidence>
<evidence type="ECO:0000256" key="5">
    <source>
        <dbReference type="PROSITE-ProRule" id="PRU10141"/>
    </source>
</evidence>
<keyword evidence="3 7" id="KW-0418">Kinase</keyword>
<dbReference type="GO" id="GO:0004674">
    <property type="term" value="F:protein serine/threonine kinase activity"/>
    <property type="evidence" value="ECO:0007669"/>
    <property type="project" value="UniProtKB-KW"/>
</dbReference>
<evidence type="ECO:0000256" key="1">
    <source>
        <dbReference type="ARBA" id="ARBA00022679"/>
    </source>
</evidence>
<dbReference type="InterPro" id="IPR000719">
    <property type="entry name" value="Prot_kinase_dom"/>
</dbReference>
<evidence type="ECO:0000313" key="7">
    <source>
        <dbReference type="EMBL" id="MBD2344941.1"/>
    </source>
</evidence>
<keyword evidence="2 5" id="KW-0547">Nucleotide-binding</keyword>
<keyword evidence="7" id="KW-0723">Serine/threonine-protein kinase</keyword>